<dbReference type="InterPro" id="IPR036709">
    <property type="entry name" value="Autotransporte_beta_dom_sf"/>
</dbReference>
<reference evidence="4 5" key="1">
    <citation type="submission" date="2020-01" db="EMBL/GenBank/DDBJ databases">
        <title>Sphingomonas sp. C33 whole genome sequece.</title>
        <authorList>
            <person name="Park C."/>
        </authorList>
    </citation>
    <scope>NUCLEOTIDE SEQUENCE [LARGE SCALE GENOMIC DNA]</scope>
    <source>
        <strain evidence="4 5">C33</strain>
    </source>
</reference>
<feature type="region of interest" description="Disordered" evidence="1">
    <location>
        <begin position="275"/>
        <end position="294"/>
    </location>
</feature>
<feature type="domain" description="Autotransporter" evidence="3">
    <location>
        <begin position="793"/>
        <end position="1073"/>
    </location>
</feature>
<dbReference type="SMART" id="SM00869">
    <property type="entry name" value="Autotransporter"/>
    <property type="match status" value="1"/>
</dbReference>
<dbReference type="SUPFAM" id="SSF103515">
    <property type="entry name" value="Autotransporter"/>
    <property type="match status" value="1"/>
</dbReference>
<sequence length="1073" mass="107510">MRRLLACTCLTPLPLIALGTVGQAQTVISTRLTSPVATATAANGQADSLRIASAGAVAPASGTAVTVNSSHNLTNEGTIEVRGANGAVGILVNPGTTTNIASSGQITIDENYTPADSDNDGDADGPFAQGTNRFAIRLAPGGQVTGNLTTSGTITVEGNSSAGIAADSRLVGNLGATGTISVTGNDSFGIRTTDVTGNLRVAGTVEARGGNAVGVLIGGNVGGAVAVQGTITATGYRATARPADTSKLDADDLLQGGPALHIAGNVAGGLLFDVPPADTNPNDPDEDKDGIPDASEGRAAITAWGASPAVLIGSADRSVAVGAIAGEANGHGLVNRGTIIADGVYAGVAANAVMIGGQGRDVTVQGGLTNAGTMRASAFNGSATALRIGERGVVNEIRNSGSIQADGASTANTRSRAIVIDQNAVVTAIRNSGTIDARATGAGSATAIVDRSGRLTLVENTGAINAAGATAAAQNIAIDTQVNGSGVIVRQLAATGANAAAPRIQGAILFGSGGDLLDVAAGSVTGPVAFGGGDNRLVLGGAATLTGDAGFGAGADRVTLGGSAQLIGALDLGGGADQIAVGGTARFRGAVSNAGGAAVTLTGGSFEIANTGPVALGSLSVGQGAVLGIAIDAATGLATRIDVAGTASFAQGSRLQVRVAEIGQIEGRFTVLRAGTLTGTPSLSVDANLLPYLYRGQLAAGTPAGELAVEIRRKTAAELGLNRAQAAAYAGVYQALLTDREIGNIFLGYADKASFIQAYDALLPDHGGGVFEAATLGSRTTARILADRDAPRVDRGGWGFWLQQSGWGTDKGRGQSAAYEVRGWGFAGGAEAITPAGSFGLSVAYLDSRNRGRDTDNSVGIGQYELGAYWRLTSGRLHAWARGSAGFLDMDADRVFRGRTAAGKVVSRMGTASWDGRLYSGAAGASYEIGFGRLALRPQIGVDYHRLAEDGYVETGTGAGGRLTVGRRSSDELAGTASATLGYLAGRADENWLRVELEAGRRQILGGRLGDTVARFGTGQSFTLAADQRTDGWLGRLRVLGGSPGFTLGGDASVEQQQGRAVLSFRASLRIGM</sequence>
<proteinExistence type="predicted"/>
<dbReference type="RefSeq" id="WP_160592396.1">
    <property type="nucleotide sequence ID" value="NZ_CP047895.1"/>
</dbReference>
<evidence type="ECO:0000256" key="2">
    <source>
        <dbReference type="SAM" id="SignalP"/>
    </source>
</evidence>
<dbReference type="KEGG" id="schy:GVO57_05995"/>
<evidence type="ECO:0000313" key="4">
    <source>
        <dbReference type="EMBL" id="QHL90468.1"/>
    </source>
</evidence>
<dbReference type="InterPro" id="IPR005546">
    <property type="entry name" value="Autotransporte_beta"/>
</dbReference>
<dbReference type="AlphaFoldDB" id="A0A7Z2NVA6"/>
<dbReference type="PROSITE" id="PS51208">
    <property type="entry name" value="AUTOTRANSPORTER"/>
    <property type="match status" value="1"/>
</dbReference>
<accession>A0A7Z2NVA6</accession>
<gene>
    <name evidence="4" type="ORF">GVO57_05995</name>
</gene>
<keyword evidence="2" id="KW-0732">Signal</keyword>
<evidence type="ECO:0000313" key="5">
    <source>
        <dbReference type="Proteomes" id="UP000464468"/>
    </source>
</evidence>
<protein>
    <submittedName>
        <fullName evidence="4">Autotransporter domain-containing protein</fullName>
    </submittedName>
</protein>
<evidence type="ECO:0000256" key="1">
    <source>
        <dbReference type="SAM" id="MobiDB-lite"/>
    </source>
</evidence>
<feature type="chain" id="PRO_5030562779" evidence="2">
    <location>
        <begin position="25"/>
        <end position="1073"/>
    </location>
</feature>
<evidence type="ECO:0000259" key="3">
    <source>
        <dbReference type="PROSITE" id="PS51208"/>
    </source>
</evidence>
<dbReference type="Pfam" id="PF03797">
    <property type="entry name" value="Autotransporter"/>
    <property type="match status" value="1"/>
</dbReference>
<dbReference type="Proteomes" id="UP000464468">
    <property type="component" value="Chromosome"/>
</dbReference>
<organism evidence="4 5">
    <name type="scientific">Sphingomonas changnyeongensis</name>
    <dbReference type="NCBI Taxonomy" id="2698679"/>
    <lineage>
        <taxon>Bacteria</taxon>
        <taxon>Pseudomonadati</taxon>
        <taxon>Pseudomonadota</taxon>
        <taxon>Alphaproteobacteria</taxon>
        <taxon>Sphingomonadales</taxon>
        <taxon>Sphingomonadaceae</taxon>
        <taxon>Sphingomonas</taxon>
    </lineage>
</organism>
<feature type="signal peptide" evidence="2">
    <location>
        <begin position="1"/>
        <end position="24"/>
    </location>
</feature>
<name>A0A7Z2NVA6_9SPHN</name>
<dbReference type="EMBL" id="CP047895">
    <property type="protein sequence ID" value="QHL90468.1"/>
    <property type="molecule type" value="Genomic_DNA"/>
</dbReference>
<keyword evidence="5" id="KW-1185">Reference proteome</keyword>
<dbReference type="Gene3D" id="2.40.128.130">
    <property type="entry name" value="Autotransporter beta-domain"/>
    <property type="match status" value="1"/>
</dbReference>